<evidence type="ECO:0000313" key="2">
    <source>
        <dbReference type="EMBL" id="MBB5065710.1"/>
    </source>
</evidence>
<reference evidence="2 3" key="1">
    <citation type="submission" date="2020-08" db="EMBL/GenBank/DDBJ databases">
        <title>Genomic Encyclopedia of Type Strains, Phase IV (KMG-V): Genome sequencing to study the core and pangenomes of soil and plant-associated prokaryotes.</title>
        <authorList>
            <person name="Whitman W."/>
        </authorList>
    </citation>
    <scope>NUCLEOTIDE SEQUENCE [LARGE SCALE GENOMIC DNA]</scope>
    <source>
        <strain evidence="2 3">X5P3</strain>
    </source>
</reference>
<dbReference type="PANTHER" id="PTHR36966:SF1">
    <property type="entry name" value="REP-ASSOCIATED TYROSINE TRANSPOSASE"/>
    <property type="match status" value="1"/>
</dbReference>
<feature type="domain" description="Transposase IS200-like" evidence="1">
    <location>
        <begin position="6"/>
        <end position="117"/>
    </location>
</feature>
<sequence>MKRAPQEMRTYSLTAITAGRRSLFQVTATAELFIDTIQTYRLKQKFELYCFVVMPDHVYLLPTPAPDTPLEKTVQLIKGGFSFRLKHKLEVWERGYYDRRILDGMSFDTCRQYIEQNPVRAHLATHAHEYAYTSATRPEMVDPKPAWFQGENQG</sequence>
<dbReference type="PANTHER" id="PTHR36966">
    <property type="entry name" value="REP-ASSOCIATED TYROSINE TRANSPOSASE"/>
    <property type="match status" value="1"/>
</dbReference>
<dbReference type="InterPro" id="IPR036515">
    <property type="entry name" value="Transposase_17_sf"/>
</dbReference>
<evidence type="ECO:0000259" key="1">
    <source>
        <dbReference type="SMART" id="SM01321"/>
    </source>
</evidence>
<dbReference type="Pfam" id="PF01797">
    <property type="entry name" value="Y1_Tnp"/>
    <property type="match status" value="1"/>
</dbReference>
<dbReference type="Gene3D" id="3.30.70.1290">
    <property type="entry name" value="Transposase IS200-like"/>
    <property type="match status" value="1"/>
</dbReference>
<dbReference type="InterPro" id="IPR002686">
    <property type="entry name" value="Transposase_17"/>
</dbReference>
<dbReference type="SUPFAM" id="SSF143422">
    <property type="entry name" value="Transposase IS200-like"/>
    <property type="match status" value="1"/>
</dbReference>
<comment type="caution">
    <text evidence="2">The sequence shown here is derived from an EMBL/GenBank/DDBJ whole genome shotgun (WGS) entry which is preliminary data.</text>
</comment>
<dbReference type="Proteomes" id="UP000584867">
    <property type="component" value="Unassembled WGS sequence"/>
</dbReference>
<gene>
    <name evidence="2" type="ORF">HDF15_004080</name>
</gene>
<dbReference type="RefSeq" id="WP_184258637.1">
    <property type="nucleotide sequence ID" value="NZ_JACHIO010000019.1"/>
</dbReference>
<dbReference type="NCBIfam" id="NF047646">
    <property type="entry name" value="REP_Tyr_transpos"/>
    <property type="match status" value="1"/>
</dbReference>
<dbReference type="EMBL" id="JACHIO010000019">
    <property type="protein sequence ID" value="MBB5065710.1"/>
    <property type="molecule type" value="Genomic_DNA"/>
</dbReference>
<protein>
    <submittedName>
        <fullName evidence="2">Putative transposase</fullName>
    </submittedName>
</protein>
<name>A0A7W7ZTC1_9BACT</name>
<dbReference type="AlphaFoldDB" id="A0A7W7ZTC1"/>
<dbReference type="InterPro" id="IPR052715">
    <property type="entry name" value="RAYT_transposase"/>
</dbReference>
<dbReference type="GO" id="GO:0043565">
    <property type="term" value="F:sequence-specific DNA binding"/>
    <property type="evidence" value="ECO:0007669"/>
    <property type="project" value="TreeGrafter"/>
</dbReference>
<dbReference type="SMART" id="SM01321">
    <property type="entry name" value="Y1_Tnp"/>
    <property type="match status" value="1"/>
</dbReference>
<proteinExistence type="predicted"/>
<dbReference type="GO" id="GO:0006313">
    <property type="term" value="P:DNA transposition"/>
    <property type="evidence" value="ECO:0007669"/>
    <property type="project" value="InterPro"/>
</dbReference>
<accession>A0A7W7ZTC1</accession>
<organism evidence="2 3">
    <name type="scientific">Granulicella mallensis</name>
    <dbReference type="NCBI Taxonomy" id="940614"/>
    <lineage>
        <taxon>Bacteria</taxon>
        <taxon>Pseudomonadati</taxon>
        <taxon>Acidobacteriota</taxon>
        <taxon>Terriglobia</taxon>
        <taxon>Terriglobales</taxon>
        <taxon>Acidobacteriaceae</taxon>
        <taxon>Granulicella</taxon>
    </lineage>
</organism>
<dbReference type="GO" id="GO:0004803">
    <property type="term" value="F:transposase activity"/>
    <property type="evidence" value="ECO:0007669"/>
    <property type="project" value="InterPro"/>
</dbReference>
<evidence type="ECO:0000313" key="3">
    <source>
        <dbReference type="Proteomes" id="UP000584867"/>
    </source>
</evidence>